<dbReference type="EMBL" id="JAIOIV010000136">
    <property type="protein sequence ID" value="MBZ0158173.1"/>
    <property type="molecule type" value="Genomic_DNA"/>
</dbReference>
<accession>A0A953SHQ3</accession>
<organism evidence="2 3">
    <name type="scientific">Candidatus Nitrobium versatile</name>
    <dbReference type="NCBI Taxonomy" id="2884831"/>
    <lineage>
        <taxon>Bacteria</taxon>
        <taxon>Pseudomonadati</taxon>
        <taxon>Nitrospirota</taxon>
        <taxon>Nitrospiria</taxon>
        <taxon>Nitrospirales</taxon>
        <taxon>Nitrospiraceae</taxon>
        <taxon>Candidatus Nitrobium</taxon>
    </lineage>
</organism>
<sequence>MKLFPKEIDFFELFDRAASNVTKGATLLVTLMESSENMETLAKEIYEVEQEGDMLTHDIMKKLNKTFITPIDREDLYALASRLDDVIDLIWSAVDRMTVFKLKKATPEAVSMSKDLLLTTEVINKTIRKLKEKNYSHVQEFCIEINRLENRIDRDFRDALGKLFDHHSDDPIFIIKWKEIYEILEDASDRCEDVANIIEAIILKHA</sequence>
<dbReference type="PANTHER" id="PTHR37298:SF1">
    <property type="entry name" value="UPF0111 PROTEIN YKAA"/>
    <property type="match status" value="1"/>
</dbReference>
<dbReference type="InterPro" id="IPR018445">
    <property type="entry name" value="Put_Phosphate_transp_reg"/>
</dbReference>
<proteinExistence type="inferred from homology"/>
<dbReference type="Pfam" id="PF01865">
    <property type="entry name" value="PhoU_div"/>
    <property type="match status" value="1"/>
</dbReference>
<evidence type="ECO:0000313" key="2">
    <source>
        <dbReference type="EMBL" id="MBZ0158173.1"/>
    </source>
</evidence>
<dbReference type="InterPro" id="IPR038078">
    <property type="entry name" value="PhoU-like_sf"/>
</dbReference>
<comment type="similarity">
    <text evidence="1">Belongs to the UPF0111 family.</text>
</comment>
<evidence type="ECO:0000313" key="3">
    <source>
        <dbReference type="Proteomes" id="UP000705867"/>
    </source>
</evidence>
<protein>
    <submittedName>
        <fullName evidence="2">DUF47 family protein</fullName>
    </submittedName>
</protein>
<dbReference type="Gene3D" id="1.20.58.220">
    <property type="entry name" value="Phosphate transport system protein phou homolog 2, domain 2"/>
    <property type="match status" value="1"/>
</dbReference>
<dbReference type="Proteomes" id="UP000705867">
    <property type="component" value="Unassembled WGS sequence"/>
</dbReference>
<dbReference type="PANTHER" id="PTHR37298">
    <property type="entry name" value="UPF0111 PROTEIN YKAA"/>
    <property type="match status" value="1"/>
</dbReference>
<gene>
    <name evidence="2" type="ORF">K8I29_18405</name>
</gene>
<comment type="caution">
    <text evidence="2">The sequence shown here is derived from an EMBL/GenBank/DDBJ whole genome shotgun (WGS) entry which is preliminary data.</text>
</comment>
<name>A0A953SHQ3_9BACT</name>
<evidence type="ECO:0000256" key="1">
    <source>
        <dbReference type="ARBA" id="ARBA00008591"/>
    </source>
</evidence>
<dbReference type="AlphaFoldDB" id="A0A953SHQ3"/>
<reference evidence="2" key="2">
    <citation type="submission" date="2021-08" db="EMBL/GenBank/DDBJ databases">
        <authorList>
            <person name="Dalcin Martins P."/>
        </authorList>
    </citation>
    <scope>NUCLEOTIDE SEQUENCE</scope>
    <source>
        <strain evidence="2">MAG_39</strain>
    </source>
</reference>
<reference evidence="2" key="1">
    <citation type="journal article" date="2021" name="bioRxiv">
        <title>Unraveling nitrogen, sulfur and carbon metabolic pathways and microbial community transcriptional responses to substrate deprivation and toxicity stresses in a bioreactor mimicking anoxic brackish coastal sediment conditions.</title>
        <authorList>
            <person name="Martins P.D."/>
            <person name="Echeveste M.J."/>
            <person name="Arshad A."/>
            <person name="Kurth J."/>
            <person name="Ouboter H."/>
            <person name="Jetten M.S.M."/>
            <person name="Welte C.U."/>
        </authorList>
    </citation>
    <scope>NUCLEOTIDE SEQUENCE</scope>
    <source>
        <strain evidence="2">MAG_39</strain>
    </source>
</reference>
<dbReference type="InterPro" id="IPR052912">
    <property type="entry name" value="UPF0111_domain"/>
</dbReference>